<dbReference type="AlphaFoldDB" id="A0A9P5PWG9"/>
<protein>
    <submittedName>
        <fullName evidence="1">Uncharacterized protein</fullName>
    </submittedName>
</protein>
<organism evidence="1 2">
    <name type="scientific">Rhodocollybia butyracea</name>
    <dbReference type="NCBI Taxonomy" id="206335"/>
    <lineage>
        <taxon>Eukaryota</taxon>
        <taxon>Fungi</taxon>
        <taxon>Dikarya</taxon>
        <taxon>Basidiomycota</taxon>
        <taxon>Agaricomycotina</taxon>
        <taxon>Agaricomycetes</taxon>
        <taxon>Agaricomycetidae</taxon>
        <taxon>Agaricales</taxon>
        <taxon>Marasmiineae</taxon>
        <taxon>Omphalotaceae</taxon>
        <taxon>Rhodocollybia</taxon>
    </lineage>
</organism>
<name>A0A9P5PWG9_9AGAR</name>
<dbReference type="Proteomes" id="UP000772434">
    <property type="component" value="Unassembled WGS sequence"/>
</dbReference>
<keyword evidence="2" id="KW-1185">Reference proteome</keyword>
<accession>A0A9P5PWG9</accession>
<reference evidence="1" key="1">
    <citation type="submission" date="2020-11" db="EMBL/GenBank/DDBJ databases">
        <authorList>
            <consortium name="DOE Joint Genome Institute"/>
            <person name="Ahrendt S."/>
            <person name="Riley R."/>
            <person name="Andreopoulos W."/>
            <person name="Labutti K."/>
            <person name="Pangilinan J."/>
            <person name="Ruiz-Duenas F.J."/>
            <person name="Barrasa J.M."/>
            <person name="Sanchez-Garcia M."/>
            <person name="Camarero S."/>
            <person name="Miyauchi S."/>
            <person name="Serrano A."/>
            <person name="Linde D."/>
            <person name="Babiker R."/>
            <person name="Drula E."/>
            <person name="Ayuso-Fernandez I."/>
            <person name="Pacheco R."/>
            <person name="Padilla G."/>
            <person name="Ferreira P."/>
            <person name="Barriuso J."/>
            <person name="Kellner H."/>
            <person name="Castanera R."/>
            <person name="Alfaro M."/>
            <person name="Ramirez L."/>
            <person name="Pisabarro A.G."/>
            <person name="Kuo A."/>
            <person name="Tritt A."/>
            <person name="Lipzen A."/>
            <person name="He G."/>
            <person name="Yan M."/>
            <person name="Ng V."/>
            <person name="Cullen D."/>
            <person name="Martin F."/>
            <person name="Rosso M.-N."/>
            <person name="Henrissat B."/>
            <person name="Hibbett D."/>
            <person name="Martinez A.T."/>
            <person name="Grigoriev I.V."/>
        </authorList>
    </citation>
    <scope>NUCLEOTIDE SEQUENCE</scope>
    <source>
        <strain evidence="1">AH 40177</strain>
    </source>
</reference>
<comment type="caution">
    <text evidence="1">The sequence shown here is derived from an EMBL/GenBank/DDBJ whole genome shotgun (WGS) entry which is preliminary data.</text>
</comment>
<dbReference type="EMBL" id="JADNRY010000052">
    <property type="protein sequence ID" value="KAF9069290.1"/>
    <property type="molecule type" value="Genomic_DNA"/>
</dbReference>
<evidence type="ECO:0000313" key="1">
    <source>
        <dbReference type="EMBL" id="KAF9069290.1"/>
    </source>
</evidence>
<sequence>MAIATFNCVLAVAVKKRPSTKSPSPEPEEIIIVAFDASGKETGTLESINKPIQDNQNRLVVPGSTHGKFVTPFPGDDCNLHIFKLDKERNVDEERIEGKKKKDTPFMYSHGVFNAMEVICHEYDG</sequence>
<proteinExistence type="predicted"/>
<gene>
    <name evidence="1" type="ORF">BDP27DRAFT_1363420</name>
</gene>
<evidence type="ECO:0000313" key="2">
    <source>
        <dbReference type="Proteomes" id="UP000772434"/>
    </source>
</evidence>